<comment type="similarity">
    <text evidence="9 10 11">Belongs to the MurJ/MviN family.</text>
</comment>
<evidence type="ECO:0000256" key="6">
    <source>
        <dbReference type="ARBA" id="ARBA00022989"/>
    </source>
</evidence>
<keyword evidence="7 10" id="KW-0472">Membrane</keyword>
<protein>
    <recommendedName>
        <fullName evidence="10">Probable lipid II flippase MurJ</fullName>
    </recommendedName>
</protein>
<dbReference type="Pfam" id="PF03023">
    <property type="entry name" value="MurJ"/>
    <property type="match status" value="1"/>
</dbReference>
<accession>A0AAC9P9L8</accession>
<name>A0AAC9P9L8_9PROT</name>
<dbReference type="GO" id="GO:0009252">
    <property type="term" value="P:peptidoglycan biosynthetic process"/>
    <property type="evidence" value="ECO:0007669"/>
    <property type="project" value="UniProtKB-UniRule"/>
</dbReference>
<dbReference type="GO" id="GO:0015648">
    <property type="term" value="F:lipid-linked peptidoglycan transporter activity"/>
    <property type="evidence" value="ECO:0007669"/>
    <property type="project" value="UniProtKB-UniRule"/>
</dbReference>
<dbReference type="PIRSF" id="PIRSF002869">
    <property type="entry name" value="MviN"/>
    <property type="match status" value="1"/>
</dbReference>
<feature type="transmembrane region" description="Helical" evidence="10">
    <location>
        <begin position="271"/>
        <end position="290"/>
    </location>
</feature>
<gene>
    <name evidence="10" type="primary">murJ</name>
    <name evidence="12" type="ORF">GbCGDNIH9_2409</name>
</gene>
<feature type="transmembrane region" description="Helical" evidence="10">
    <location>
        <begin position="227"/>
        <end position="251"/>
    </location>
</feature>
<keyword evidence="10" id="KW-0997">Cell inner membrane</keyword>
<evidence type="ECO:0000256" key="2">
    <source>
        <dbReference type="ARBA" id="ARBA00022475"/>
    </source>
</evidence>
<dbReference type="Proteomes" id="UP000182373">
    <property type="component" value="Chromosome"/>
</dbReference>
<keyword evidence="10 11" id="KW-0813">Transport</keyword>
<sequence>MLKGILTVGGWTMASRILGLLREMLIAALVGTGPVAEAFIIANKVPNLFRRLFGEGAFNAAFVPSFSGLLQTEGHDAAQRFASEAMAVMTFWLVSLTILGEICMPWMMTVLANGFVDDPSKFALTVTLSRITFPYLPLICLCALVGGVLNGLNRFTAASASYVLFNVVSIVFMLWATPFMPGVGHALAWGVTVSGVLQLSLMLWAAKRAGMALHLPRPRLTPRMRILLRRMGPGLIGAGVTQINFLIDVVITTLLPAGSVALLGYADRVNQLPLGVVGLATSTASLPVLSRLVHSGDEQGANHAMNRALEYAMTLILPAAVALVVIAQPIMAVLYERGAFTAEATYLSSQSLAAYAIGLPAFVAVRIVTNGFFARGDTATPVKISVFIIALNLGLNLLLMDRLHHMGPPLASSIAAYVNVLVLAGILGRRGHFSADATLRRALSRMGLAALAMGAVLAVFRPLLFDTLPDIHGARWVALALLMAIGGGAYVLSGQMLGAFQIRDTLTKIRRRR</sequence>
<dbReference type="GO" id="GO:0071555">
    <property type="term" value="P:cell wall organization"/>
    <property type="evidence" value="ECO:0007669"/>
    <property type="project" value="UniProtKB-UniRule"/>
</dbReference>
<dbReference type="AlphaFoldDB" id="A0AAC9P9L8"/>
<keyword evidence="2 10" id="KW-1003">Cell membrane</keyword>
<evidence type="ECO:0000256" key="7">
    <source>
        <dbReference type="ARBA" id="ARBA00023136"/>
    </source>
</evidence>
<reference evidence="13" key="1">
    <citation type="submission" date="2016-11" db="EMBL/GenBank/DDBJ databases">
        <title>Comparative genomic and phenotypic analysis of Granulibacter bethesdensis clinical isolates from patients with chronic granulomatous disease.</title>
        <authorList>
            <person name="Zarember K.A."/>
            <person name="Porcella S.F."/>
            <person name="Chu J."/>
            <person name="Ding L."/>
            <person name="Dahlstrom E."/>
            <person name="Barbian K."/>
            <person name="Martens C."/>
            <person name="Sykora L."/>
            <person name="Kramer S."/>
            <person name="Pettinato A.M."/>
            <person name="Hong H."/>
            <person name="Wald G."/>
            <person name="Berg L.J."/>
            <person name="Rogge L.S."/>
            <person name="Greenberg D.E."/>
            <person name="Falcone E.L."/>
            <person name="Neves J.F."/>
            <person name="Simoes M.J."/>
            <person name="Casal M."/>
            <person name="Rodriguez-Lopez F.C."/>
            <person name="Zelazny A."/>
            <person name="Gallin J.I."/>
            <person name="Holland S.M."/>
        </authorList>
    </citation>
    <scope>NUCLEOTIDE SEQUENCE [LARGE SCALE GENOMIC DNA]</scope>
    <source>
        <strain evidence="13">NIH9.1</strain>
    </source>
</reference>
<comment type="function">
    <text evidence="8 10 11">Involved in peptidoglycan biosynthesis. Transports lipid-linked peptidoglycan precursors from the inner to the outer leaflet of the cytoplasmic membrane.</text>
</comment>
<feature type="transmembrane region" description="Helical" evidence="10">
    <location>
        <begin position="186"/>
        <end position="206"/>
    </location>
</feature>
<evidence type="ECO:0000313" key="13">
    <source>
        <dbReference type="Proteomes" id="UP000182373"/>
    </source>
</evidence>
<evidence type="ECO:0000256" key="4">
    <source>
        <dbReference type="ARBA" id="ARBA00022960"/>
    </source>
</evidence>
<evidence type="ECO:0000313" key="12">
    <source>
        <dbReference type="EMBL" id="APH55743.1"/>
    </source>
</evidence>
<dbReference type="InterPro" id="IPR004268">
    <property type="entry name" value="MurJ"/>
</dbReference>
<dbReference type="PRINTS" id="PR01806">
    <property type="entry name" value="VIRFACTRMVIN"/>
</dbReference>
<dbReference type="PANTHER" id="PTHR47019">
    <property type="entry name" value="LIPID II FLIPPASE MURJ"/>
    <property type="match status" value="1"/>
</dbReference>
<feature type="transmembrane region" description="Helical" evidence="10">
    <location>
        <begin position="311"/>
        <end position="332"/>
    </location>
</feature>
<feature type="transmembrane region" description="Helical" evidence="10">
    <location>
        <begin position="447"/>
        <end position="464"/>
    </location>
</feature>
<dbReference type="EMBL" id="CP018191">
    <property type="protein sequence ID" value="APH55743.1"/>
    <property type="molecule type" value="Genomic_DNA"/>
</dbReference>
<feature type="transmembrane region" description="Helical" evidence="10">
    <location>
        <begin position="159"/>
        <end position="180"/>
    </location>
</feature>
<dbReference type="PANTHER" id="PTHR47019:SF1">
    <property type="entry name" value="LIPID II FLIPPASE MURJ"/>
    <property type="match status" value="1"/>
</dbReference>
<organism evidence="12 13">
    <name type="scientific">Granulibacter bethesdensis</name>
    <dbReference type="NCBI Taxonomy" id="364410"/>
    <lineage>
        <taxon>Bacteria</taxon>
        <taxon>Pseudomonadati</taxon>
        <taxon>Pseudomonadota</taxon>
        <taxon>Alphaproteobacteria</taxon>
        <taxon>Acetobacterales</taxon>
        <taxon>Acetobacteraceae</taxon>
        <taxon>Granulibacter</taxon>
    </lineage>
</organism>
<dbReference type="RefSeq" id="WP_072573430.1">
    <property type="nucleotide sequence ID" value="NZ_CP018191.1"/>
</dbReference>
<dbReference type="GO" id="GO:0005886">
    <property type="term" value="C:plasma membrane"/>
    <property type="evidence" value="ECO:0007669"/>
    <property type="project" value="UniProtKB-SubCell"/>
</dbReference>
<dbReference type="HAMAP" id="MF_02078">
    <property type="entry name" value="MurJ_MviN"/>
    <property type="match status" value="1"/>
</dbReference>
<evidence type="ECO:0000256" key="10">
    <source>
        <dbReference type="HAMAP-Rule" id="MF_02078"/>
    </source>
</evidence>
<comment type="subcellular location">
    <subcellularLocation>
        <location evidence="10">Cell inner membrane</location>
        <topology evidence="10">Multi-pass membrane protein</topology>
    </subcellularLocation>
    <subcellularLocation>
        <location evidence="1">Cell membrane</location>
        <topology evidence="1">Multi-pass membrane protein</topology>
    </subcellularLocation>
</comment>
<evidence type="ECO:0000256" key="5">
    <source>
        <dbReference type="ARBA" id="ARBA00022984"/>
    </source>
</evidence>
<dbReference type="CDD" id="cd13123">
    <property type="entry name" value="MATE_MurJ_like"/>
    <property type="match status" value="1"/>
</dbReference>
<dbReference type="NCBIfam" id="TIGR01695">
    <property type="entry name" value="murJ_mviN"/>
    <property type="match status" value="1"/>
</dbReference>
<dbReference type="InterPro" id="IPR051050">
    <property type="entry name" value="Lipid_II_flippase_MurJ/MviN"/>
</dbReference>
<feature type="transmembrane region" description="Helical" evidence="10">
    <location>
        <begin position="20"/>
        <end position="42"/>
    </location>
</feature>
<evidence type="ECO:0000256" key="9">
    <source>
        <dbReference type="ARBA" id="ARBA00061532"/>
    </source>
</evidence>
<keyword evidence="5 10" id="KW-0573">Peptidoglycan synthesis</keyword>
<evidence type="ECO:0000256" key="8">
    <source>
        <dbReference type="ARBA" id="ARBA00060041"/>
    </source>
</evidence>
<evidence type="ECO:0000256" key="11">
    <source>
        <dbReference type="PIRNR" id="PIRNR002869"/>
    </source>
</evidence>
<evidence type="ECO:0000256" key="1">
    <source>
        <dbReference type="ARBA" id="ARBA00004651"/>
    </source>
</evidence>
<evidence type="ECO:0000256" key="3">
    <source>
        <dbReference type="ARBA" id="ARBA00022692"/>
    </source>
</evidence>
<dbReference type="GO" id="GO:0008360">
    <property type="term" value="P:regulation of cell shape"/>
    <property type="evidence" value="ECO:0007669"/>
    <property type="project" value="UniProtKB-UniRule"/>
</dbReference>
<comment type="pathway">
    <text evidence="10">Cell wall biogenesis; peptidoglycan biosynthesis.</text>
</comment>
<dbReference type="GO" id="GO:0034204">
    <property type="term" value="P:lipid translocation"/>
    <property type="evidence" value="ECO:0007669"/>
    <property type="project" value="TreeGrafter"/>
</dbReference>
<feature type="transmembrane region" description="Helical" evidence="10">
    <location>
        <begin position="132"/>
        <end position="152"/>
    </location>
</feature>
<keyword evidence="4 10" id="KW-0133">Cell shape</keyword>
<feature type="transmembrane region" description="Helical" evidence="10">
    <location>
        <begin position="352"/>
        <end position="369"/>
    </location>
</feature>
<keyword evidence="6 10" id="KW-1133">Transmembrane helix</keyword>
<keyword evidence="3 10" id="KW-0812">Transmembrane</keyword>
<proteinExistence type="inferred from homology"/>
<feature type="transmembrane region" description="Helical" evidence="10">
    <location>
        <begin position="406"/>
        <end position="427"/>
    </location>
</feature>
<feature type="transmembrane region" description="Helical" evidence="10">
    <location>
        <begin position="381"/>
        <end position="400"/>
    </location>
</feature>
<keyword evidence="10 11" id="KW-0961">Cell wall biogenesis/degradation</keyword>
<feature type="transmembrane region" description="Helical" evidence="10">
    <location>
        <begin position="476"/>
        <end position="502"/>
    </location>
</feature>
<feature type="transmembrane region" description="Helical" evidence="10">
    <location>
        <begin position="90"/>
        <end position="112"/>
    </location>
</feature>